<dbReference type="KEGG" id="gms:SOIL9_30310"/>
<feature type="signal peptide" evidence="1">
    <location>
        <begin position="1"/>
        <end position="24"/>
    </location>
</feature>
<evidence type="ECO:0000256" key="1">
    <source>
        <dbReference type="SAM" id="SignalP"/>
    </source>
</evidence>
<evidence type="ECO:0000313" key="2">
    <source>
        <dbReference type="EMBL" id="VTR94683.1"/>
    </source>
</evidence>
<reference evidence="2 3" key="1">
    <citation type="submission" date="2019-05" db="EMBL/GenBank/DDBJ databases">
        <authorList>
            <consortium name="Science for Life Laboratories"/>
        </authorList>
    </citation>
    <scope>NUCLEOTIDE SEQUENCE [LARGE SCALE GENOMIC DNA]</scope>
    <source>
        <strain evidence="2">Soil9</strain>
    </source>
</reference>
<feature type="chain" id="PRO_5026878091" description="Thioester domain-containing protein" evidence="1">
    <location>
        <begin position="25"/>
        <end position="249"/>
    </location>
</feature>
<keyword evidence="3" id="KW-1185">Reference proteome</keyword>
<sequence>MKLRLLVAVGAVAGFLFLSPRASAELITLQLDHTVPSTVSVNLGGTPISNVAPGPFSWSDKNDPPNSSFSSPIATFCIELTGTITVGGTYVFGVYAPEDAPTIGSADKANAIRALYGNFYNSAWTNPSFKGDNESKAFQLALWELVHETDATKTVSSGNFQTTSTAATRANEMLNGLAGGLDKYNNSDYELVALIAPAPGAKDQTPGQDQLAVRPKSVPAPPAALLAGIGGMIFMGCSRLKRRLTPSTT</sequence>
<accession>A0A6P2D0P1</accession>
<evidence type="ECO:0008006" key="4">
    <source>
        <dbReference type="Google" id="ProtNLM"/>
    </source>
</evidence>
<dbReference type="EMBL" id="LR593886">
    <property type="protein sequence ID" value="VTR94683.1"/>
    <property type="molecule type" value="Genomic_DNA"/>
</dbReference>
<protein>
    <recommendedName>
        <fullName evidence="4">Thioester domain-containing protein</fullName>
    </recommendedName>
</protein>
<name>A0A6P2D0P1_9BACT</name>
<proteinExistence type="predicted"/>
<keyword evidence="1" id="KW-0732">Signal</keyword>
<gene>
    <name evidence="2" type="ORF">SOIL9_30310</name>
</gene>
<evidence type="ECO:0000313" key="3">
    <source>
        <dbReference type="Proteomes" id="UP000464178"/>
    </source>
</evidence>
<dbReference type="RefSeq" id="WP_162669186.1">
    <property type="nucleotide sequence ID" value="NZ_LR593886.1"/>
</dbReference>
<organism evidence="2 3">
    <name type="scientific">Gemmata massiliana</name>
    <dbReference type="NCBI Taxonomy" id="1210884"/>
    <lineage>
        <taxon>Bacteria</taxon>
        <taxon>Pseudomonadati</taxon>
        <taxon>Planctomycetota</taxon>
        <taxon>Planctomycetia</taxon>
        <taxon>Gemmatales</taxon>
        <taxon>Gemmataceae</taxon>
        <taxon>Gemmata</taxon>
    </lineage>
</organism>
<dbReference type="Proteomes" id="UP000464178">
    <property type="component" value="Chromosome"/>
</dbReference>
<dbReference type="AlphaFoldDB" id="A0A6P2D0P1"/>